<accession>A0A6A0AMY2</accession>
<keyword evidence="2" id="KW-1185">Reference proteome</keyword>
<comment type="caution">
    <text evidence="1">The sequence shown here is derived from an EMBL/GenBank/DDBJ whole genome shotgun (WGS) entry which is preliminary data.</text>
</comment>
<gene>
    <name evidence="1" type="ORF">HaLaN_33216</name>
</gene>
<sequence>MELDCVPLLEDTATSSSAALQAALQTFPRATCGLHIQLPPCAKLHHASTLQLAGPKPAVQRLVAEAVRGGGLQHLHCAAALDLSQAAVQLPRLASITLQGHFQLSTYQ</sequence>
<dbReference type="AlphaFoldDB" id="A0A6A0AMY2"/>
<feature type="non-terminal residue" evidence="1">
    <location>
        <position position="1"/>
    </location>
</feature>
<evidence type="ECO:0000313" key="1">
    <source>
        <dbReference type="EMBL" id="GFH33795.1"/>
    </source>
</evidence>
<dbReference type="Proteomes" id="UP000485058">
    <property type="component" value="Unassembled WGS sequence"/>
</dbReference>
<organism evidence="1 2">
    <name type="scientific">Haematococcus lacustris</name>
    <name type="common">Green alga</name>
    <name type="synonym">Haematococcus pluvialis</name>
    <dbReference type="NCBI Taxonomy" id="44745"/>
    <lineage>
        <taxon>Eukaryota</taxon>
        <taxon>Viridiplantae</taxon>
        <taxon>Chlorophyta</taxon>
        <taxon>core chlorophytes</taxon>
        <taxon>Chlorophyceae</taxon>
        <taxon>CS clade</taxon>
        <taxon>Chlamydomonadales</taxon>
        <taxon>Haematococcaceae</taxon>
        <taxon>Haematococcus</taxon>
    </lineage>
</organism>
<reference evidence="1 2" key="1">
    <citation type="submission" date="2020-02" db="EMBL/GenBank/DDBJ databases">
        <title>Draft genome sequence of Haematococcus lacustris strain NIES-144.</title>
        <authorList>
            <person name="Morimoto D."/>
            <person name="Nakagawa S."/>
            <person name="Yoshida T."/>
            <person name="Sawayama S."/>
        </authorList>
    </citation>
    <scope>NUCLEOTIDE SEQUENCE [LARGE SCALE GENOMIC DNA]</scope>
    <source>
        <strain evidence="1 2">NIES-144</strain>
    </source>
</reference>
<dbReference type="EMBL" id="BLLF01009685">
    <property type="protein sequence ID" value="GFH33795.1"/>
    <property type="molecule type" value="Genomic_DNA"/>
</dbReference>
<name>A0A6A0AMY2_HAELA</name>
<feature type="non-terminal residue" evidence="1">
    <location>
        <position position="108"/>
    </location>
</feature>
<proteinExistence type="predicted"/>
<protein>
    <submittedName>
        <fullName evidence="1">Uncharacterized protein</fullName>
    </submittedName>
</protein>
<evidence type="ECO:0000313" key="2">
    <source>
        <dbReference type="Proteomes" id="UP000485058"/>
    </source>
</evidence>